<dbReference type="RefSeq" id="WP_184311652.1">
    <property type="nucleotide sequence ID" value="NZ_JACHEN010000020.1"/>
</dbReference>
<keyword evidence="4 8" id="KW-0812">Transmembrane</keyword>
<comment type="caution">
    <text evidence="9">The sequence shown here is derived from an EMBL/GenBank/DDBJ whole genome shotgun (WGS) entry which is preliminary data.</text>
</comment>
<evidence type="ECO:0000256" key="7">
    <source>
        <dbReference type="ARBA" id="ARBA00023136"/>
    </source>
</evidence>
<keyword evidence="10" id="KW-1185">Reference proteome</keyword>
<protein>
    <submittedName>
        <fullName evidence="9">Accessory gene regulator B</fullName>
    </submittedName>
</protein>
<evidence type="ECO:0000256" key="5">
    <source>
        <dbReference type="ARBA" id="ARBA00022801"/>
    </source>
</evidence>
<dbReference type="GO" id="GO:0006508">
    <property type="term" value="P:proteolysis"/>
    <property type="evidence" value="ECO:0007669"/>
    <property type="project" value="UniProtKB-KW"/>
</dbReference>
<evidence type="ECO:0000256" key="2">
    <source>
        <dbReference type="ARBA" id="ARBA00022654"/>
    </source>
</evidence>
<dbReference type="GO" id="GO:0009372">
    <property type="term" value="P:quorum sensing"/>
    <property type="evidence" value="ECO:0007669"/>
    <property type="project" value="UniProtKB-KW"/>
</dbReference>
<name>A0A841KUU6_9FIRM</name>
<organism evidence="9 10">
    <name type="scientific">Anaerosolibacter carboniphilus</name>
    <dbReference type="NCBI Taxonomy" id="1417629"/>
    <lineage>
        <taxon>Bacteria</taxon>
        <taxon>Bacillati</taxon>
        <taxon>Bacillota</taxon>
        <taxon>Clostridia</taxon>
        <taxon>Peptostreptococcales</taxon>
        <taxon>Thermotaleaceae</taxon>
        <taxon>Anaerosolibacter</taxon>
    </lineage>
</organism>
<proteinExistence type="predicted"/>
<keyword evidence="5" id="KW-0378">Hydrolase</keyword>
<dbReference type="EMBL" id="JACHEN010000020">
    <property type="protein sequence ID" value="MBB6217143.1"/>
    <property type="molecule type" value="Genomic_DNA"/>
</dbReference>
<dbReference type="GO" id="GO:0008233">
    <property type="term" value="F:peptidase activity"/>
    <property type="evidence" value="ECO:0007669"/>
    <property type="project" value="UniProtKB-KW"/>
</dbReference>
<dbReference type="SMART" id="SM00793">
    <property type="entry name" value="AgrB"/>
    <property type="match status" value="1"/>
</dbReference>
<sequence length="194" mass="22115">MEIIARKITGLIITNNLNLTDLEIKKIEFGLTCIISELSKIFMFLIIFSVFSVTDYFLVGLAFFCSLRLVAGGYHDKTYWRCFATSLTIFTIIALTSSYIHLSTIQRLILLLISFILVWRYAPVDHPNKPIISNIRRKKLRVLAVFLCIFFGVLSFLLRNDLSVAAVTAIFLEGLTLPLGVITKRGLENENFKR</sequence>
<evidence type="ECO:0000313" key="9">
    <source>
        <dbReference type="EMBL" id="MBB6217143.1"/>
    </source>
</evidence>
<gene>
    <name evidence="9" type="ORF">HNQ80_003249</name>
</gene>
<reference evidence="9 10" key="1">
    <citation type="submission" date="2020-08" db="EMBL/GenBank/DDBJ databases">
        <title>Genomic Encyclopedia of Type Strains, Phase IV (KMG-IV): sequencing the most valuable type-strain genomes for metagenomic binning, comparative biology and taxonomic classification.</title>
        <authorList>
            <person name="Goeker M."/>
        </authorList>
    </citation>
    <scope>NUCLEOTIDE SEQUENCE [LARGE SCALE GENOMIC DNA]</scope>
    <source>
        <strain evidence="9 10">DSM 103526</strain>
    </source>
</reference>
<dbReference type="Pfam" id="PF04647">
    <property type="entry name" value="AgrB"/>
    <property type="match status" value="1"/>
</dbReference>
<keyword evidence="6 8" id="KW-1133">Transmembrane helix</keyword>
<dbReference type="AlphaFoldDB" id="A0A841KUU6"/>
<dbReference type="GO" id="GO:0016020">
    <property type="term" value="C:membrane"/>
    <property type="evidence" value="ECO:0007669"/>
    <property type="project" value="InterPro"/>
</dbReference>
<dbReference type="InterPro" id="IPR006741">
    <property type="entry name" value="AgrB"/>
</dbReference>
<feature type="transmembrane region" description="Helical" evidence="8">
    <location>
        <begin position="105"/>
        <end position="122"/>
    </location>
</feature>
<feature type="transmembrane region" description="Helical" evidence="8">
    <location>
        <begin position="41"/>
        <end position="67"/>
    </location>
</feature>
<evidence type="ECO:0000256" key="4">
    <source>
        <dbReference type="ARBA" id="ARBA00022692"/>
    </source>
</evidence>
<keyword evidence="3" id="KW-0645">Protease</keyword>
<evidence type="ECO:0000256" key="8">
    <source>
        <dbReference type="SAM" id="Phobius"/>
    </source>
</evidence>
<feature type="transmembrane region" description="Helical" evidence="8">
    <location>
        <begin position="79"/>
        <end position="99"/>
    </location>
</feature>
<feature type="transmembrane region" description="Helical" evidence="8">
    <location>
        <begin position="142"/>
        <end position="158"/>
    </location>
</feature>
<evidence type="ECO:0000256" key="6">
    <source>
        <dbReference type="ARBA" id="ARBA00022989"/>
    </source>
</evidence>
<dbReference type="Proteomes" id="UP000579281">
    <property type="component" value="Unassembled WGS sequence"/>
</dbReference>
<evidence type="ECO:0000256" key="3">
    <source>
        <dbReference type="ARBA" id="ARBA00022670"/>
    </source>
</evidence>
<accession>A0A841KUU6</accession>
<keyword evidence="1" id="KW-1003">Cell membrane</keyword>
<feature type="transmembrane region" description="Helical" evidence="8">
    <location>
        <begin position="164"/>
        <end position="183"/>
    </location>
</feature>
<evidence type="ECO:0000313" key="10">
    <source>
        <dbReference type="Proteomes" id="UP000579281"/>
    </source>
</evidence>
<keyword evidence="7 8" id="KW-0472">Membrane</keyword>
<evidence type="ECO:0000256" key="1">
    <source>
        <dbReference type="ARBA" id="ARBA00022475"/>
    </source>
</evidence>
<keyword evidence="2" id="KW-0673">Quorum sensing</keyword>